<keyword evidence="4" id="KW-1185">Reference proteome</keyword>
<evidence type="ECO:0000313" key="3">
    <source>
        <dbReference type="EMBL" id="MBM7851963.1"/>
    </source>
</evidence>
<sequence length="351" mass="37863">MRVLQILHTDELGGVKTLADMIAEDLGRRGVTVDTVLLFDRPDFGRAEKIKAAVAMARRLAQDDHDAIFAYQATACILTGLFGRKLRIVHQTCTPGETQALVRLADRLVGTAGRYSVNVANTMFTLNEFRGYPEGYRTDMRLIEHGLDAPRAASGREETRRRFGLPEGAPLILNVGRMAAQKNQSVLIEALPAVPDATLAIAGHGGDGDMLTALAQRHGVADRLRLLGGVAAADVADLYAAADLFAFPSVWETFGLAGVEAAMSGAPIVASDIAVLREVLASEEPDAPVAFAPPHDVDAWRRALAQALATPASAERRAAFADEVSRRYARERMSAQYMELLEGRDLPAPPW</sequence>
<dbReference type="Proteomes" id="UP001143400">
    <property type="component" value="Unassembled WGS sequence"/>
</dbReference>
<evidence type="ECO:0000259" key="1">
    <source>
        <dbReference type="Pfam" id="PF00534"/>
    </source>
</evidence>
<dbReference type="EMBL" id="BSFF01000001">
    <property type="protein sequence ID" value="GLK55028.1"/>
    <property type="molecule type" value="Genomic_DNA"/>
</dbReference>
<dbReference type="AlphaFoldDB" id="A0A9W6IRU4"/>
<dbReference type="PANTHER" id="PTHR12526">
    <property type="entry name" value="GLYCOSYLTRANSFERASE"/>
    <property type="match status" value="1"/>
</dbReference>
<reference evidence="3 4" key="2">
    <citation type="submission" date="2021-01" db="EMBL/GenBank/DDBJ databases">
        <title>Genomic Encyclopedia of Type Strains, Phase IV (KMG-IV): sequencing the most valuable type-strain genomes for metagenomic binning, comparative biology and taxonomic classification.</title>
        <authorList>
            <person name="Goeker M."/>
        </authorList>
    </citation>
    <scope>NUCLEOTIDE SEQUENCE [LARGE SCALE GENOMIC DNA]</scope>
    <source>
        <strain evidence="3 4">DSM 6130</strain>
    </source>
</reference>
<dbReference type="SUPFAM" id="SSF53756">
    <property type="entry name" value="UDP-Glycosyltransferase/glycogen phosphorylase"/>
    <property type="match status" value="1"/>
</dbReference>
<feature type="domain" description="Glycosyl transferase family 1" evidence="1">
    <location>
        <begin position="156"/>
        <end position="317"/>
    </location>
</feature>
<protein>
    <submittedName>
        <fullName evidence="2">Glycosyl transferase family 1</fullName>
    </submittedName>
    <submittedName>
        <fullName evidence="3">Glycosyltransferase involved in cell wall biosynthesis</fullName>
    </submittedName>
</protein>
<comment type="caution">
    <text evidence="2">The sequence shown here is derived from an EMBL/GenBank/DDBJ whole genome shotgun (WGS) entry which is preliminary data.</text>
</comment>
<evidence type="ECO:0000313" key="5">
    <source>
        <dbReference type="Proteomes" id="UP001143400"/>
    </source>
</evidence>
<dbReference type="Gene3D" id="3.40.50.2000">
    <property type="entry name" value="Glycogen Phosphorylase B"/>
    <property type="match status" value="2"/>
</dbReference>
<name>A0A9W6IRU4_9HYPH</name>
<evidence type="ECO:0000313" key="4">
    <source>
        <dbReference type="Proteomes" id="UP000758856"/>
    </source>
</evidence>
<evidence type="ECO:0000313" key="2">
    <source>
        <dbReference type="EMBL" id="GLK55028.1"/>
    </source>
</evidence>
<dbReference type="Pfam" id="PF00534">
    <property type="entry name" value="Glycos_transf_1"/>
    <property type="match status" value="1"/>
</dbReference>
<dbReference type="InterPro" id="IPR001296">
    <property type="entry name" value="Glyco_trans_1"/>
</dbReference>
<accession>A0A9W6IRU4</accession>
<dbReference type="Proteomes" id="UP000758856">
    <property type="component" value="Unassembled WGS sequence"/>
</dbReference>
<reference evidence="2" key="3">
    <citation type="submission" date="2023-01" db="EMBL/GenBank/DDBJ databases">
        <authorList>
            <person name="Sun Q."/>
            <person name="Evtushenko L."/>
        </authorList>
    </citation>
    <scope>NUCLEOTIDE SEQUENCE</scope>
    <source>
        <strain evidence="2">VKM B-1606</strain>
    </source>
</reference>
<organism evidence="2 5">
    <name type="scientific">Methylopila capsulata</name>
    <dbReference type="NCBI Taxonomy" id="61654"/>
    <lineage>
        <taxon>Bacteria</taxon>
        <taxon>Pseudomonadati</taxon>
        <taxon>Pseudomonadota</taxon>
        <taxon>Alphaproteobacteria</taxon>
        <taxon>Hyphomicrobiales</taxon>
        <taxon>Methylopilaceae</taxon>
        <taxon>Methylopila</taxon>
    </lineage>
</organism>
<dbReference type="RefSeq" id="WP_204950334.1">
    <property type="nucleotide sequence ID" value="NZ_BSFF01000001.1"/>
</dbReference>
<dbReference type="GO" id="GO:0016757">
    <property type="term" value="F:glycosyltransferase activity"/>
    <property type="evidence" value="ECO:0007669"/>
    <property type="project" value="InterPro"/>
</dbReference>
<dbReference type="EMBL" id="JAFBCY010000002">
    <property type="protein sequence ID" value="MBM7851963.1"/>
    <property type="molecule type" value="Genomic_DNA"/>
</dbReference>
<reference evidence="2" key="1">
    <citation type="journal article" date="2014" name="Int. J. Syst. Evol. Microbiol.">
        <title>Complete genome sequence of Corynebacterium casei LMG S-19264T (=DSM 44701T), isolated from a smear-ripened cheese.</title>
        <authorList>
            <consortium name="US DOE Joint Genome Institute (JGI-PGF)"/>
            <person name="Walter F."/>
            <person name="Albersmeier A."/>
            <person name="Kalinowski J."/>
            <person name="Ruckert C."/>
        </authorList>
    </citation>
    <scope>NUCLEOTIDE SEQUENCE</scope>
    <source>
        <strain evidence="2">VKM B-1606</strain>
    </source>
</reference>
<keyword evidence="2" id="KW-0808">Transferase</keyword>
<dbReference type="CDD" id="cd03801">
    <property type="entry name" value="GT4_PimA-like"/>
    <property type="match status" value="1"/>
</dbReference>
<gene>
    <name evidence="2" type="ORF">GCM10008170_10470</name>
    <name evidence="3" type="ORF">JOD31_002188</name>
</gene>
<proteinExistence type="predicted"/>